<evidence type="ECO:0000313" key="2">
    <source>
        <dbReference type="EMBL" id="RYU93835.1"/>
    </source>
</evidence>
<sequence>MKNVRIYIASALVLTCFCCSKKSSQLGKCEEKVRDDRACTAIYQPVCGCNNKTYGNSCEAEARGITKYTEGECKAATPNR</sequence>
<feature type="domain" description="Kazal-like" evidence="1">
    <location>
        <begin position="23"/>
        <end position="75"/>
    </location>
</feature>
<proteinExistence type="predicted"/>
<dbReference type="InterPro" id="IPR036058">
    <property type="entry name" value="Kazal_dom_sf"/>
</dbReference>
<gene>
    <name evidence="2" type="ORF">EWM59_20155</name>
</gene>
<dbReference type="Gene3D" id="3.30.60.30">
    <property type="match status" value="1"/>
</dbReference>
<organism evidence="2 3">
    <name type="scientific">Emticicia agri</name>
    <dbReference type="NCBI Taxonomy" id="2492393"/>
    <lineage>
        <taxon>Bacteria</taxon>
        <taxon>Pseudomonadati</taxon>
        <taxon>Bacteroidota</taxon>
        <taxon>Cytophagia</taxon>
        <taxon>Cytophagales</taxon>
        <taxon>Leadbetterellaceae</taxon>
        <taxon>Emticicia</taxon>
    </lineage>
</organism>
<dbReference type="OrthoDB" id="9800302at2"/>
<dbReference type="SUPFAM" id="SSF100895">
    <property type="entry name" value="Kazal-type serine protease inhibitors"/>
    <property type="match status" value="1"/>
</dbReference>
<reference evidence="2 3" key="1">
    <citation type="submission" date="2019-02" db="EMBL/GenBank/DDBJ databases">
        <title>Bacterial novel species Emticicia sp. 17J42-9 isolated from soil.</title>
        <authorList>
            <person name="Jung H.-Y."/>
        </authorList>
    </citation>
    <scope>NUCLEOTIDE SEQUENCE [LARGE SCALE GENOMIC DNA]</scope>
    <source>
        <strain evidence="2 3">17J42-9</strain>
    </source>
</reference>
<dbReference type="InterPro" id="IPR002350">
    <property type="entry name" value="Kazal_dom"/>
</dbReference>
<dbReference type="EMBL" id="SEWF01000036">
    <property type="protein sequence ID" value="RYU93835.1"/>
    <property type="molecule type" value="Genomic_DNA"/>
</dbReference>
<accession>A0A4Q5LW69</accession>
<evidence type="ECO:0000259" key="1">
    <source>
        <dbReference type="PROSITE" id="PS51465"/>
    </source>
</evidence>
<comment type="caution">
    <text evidence="2">The sequence shown here is derived from an EMBL/GenBank/DDBJ whole genome shotgun (WGS) entry which is preliminary data.</text>
</comment>
<name>A0A4Q5LW69_9BACT</name>
<dbReference type="CDD" id="cd00104">
    <property type="entry name" value="KAZAL_FS"/>
    <property type="match status" value="1"/>
</dbReference>
<evidence type="ECO:0000313" key="3">
    <source>
        <dbReference type="Proteomes" id="UP000293162"/>
    </source>
</evidence>
<dbReference type="AlphaFoldDB" id="A0A4Q5LW69"/>
<protein>
    <recommendedName>
        <fullName evidence="1">Kazal-like domain-containing protein</fullName>
    </recommendedName>
</protein>
<keyword evidence="3" id="KW-1185">Reference proteome</keyword>
<dbReference type="Proteomes" id="UP000293162">
    <property type="component" value="Unassembled WGS sequence"/>
</dbReference>
<dbReference type="Pfam" id="PF00050">
    <property type="entry name" value="Kazal_1"/>
    <property type="match status" value="1"/>
</dbReference>
<dbReference type="SMART" id="SM00280">
    <property type="entry name" value="KAZAL"/>
    <property type="match status" value="1"/>
</dbReference>
<dbReference type="PROSITE" id="PS51465">
    <property type="entry name" value="KAZAL_2"/>
    <property type="match status" value="1"/>
</dbReference>
<dbReference type="RefSeq" id="WP_130023054.1">
    <property type="nucleotide sequence ID" value="NZ_SEWF01000036.1"/>
</dbReference>